<evidence type="ECO:0000256" key="2">
    <source>
        <dbReference type="SAM" id="Phobius"/>
    </source>
</evidence>
<dbReference type="EMBL" id="JAAAUY010000056">
    <property type="protein sequence ID" value="KAF9336520.1"/>
    <property type="molecule type" value="Genomic_DNA"/>
</dbReference>
<keyword evidence="2" id="KW-0812">Transmembrane</keyword>
<dbReference type="AlphaFoldDB" id="A0A9P5SR97"/>
<name>A0A9P5SR97_9FUNG</name>
<proteinExistence type="predicted"/>
<dbReference type="Proteomes" id="UP000696485">
    <property type="component" value="Unassembled WGS sequence"/>
</dbReference>
<comment type="caution">
    <text evidence="3">The sequence shown here is derived from an EMBL/GenBank/DDBJ whole genome shotgun (WGS) entry which is preliminary data.</text>
</comment>
<evidence type="ECO:0000313" key="4">
    <source>
        <dbReference type="Proteomes" id="UP000696485"/>
    </source>
</evidence>
<evidence type="ECO:0000256" key="1">
    <source>
        <dbReference type="SAM" id="MobiDB-lite"/>
    </source>
</evidence>
<gene>
    <name evidence="3" type="ORF">BG006_008321</name>
</gene>
<evidence type="ECO:0000313" key="3">
    <source>
        <dbReference type="EMBL" id="KAF9336520.1"/>
    </source>
</evidence>
<accession>A0A9P5SR97</accession>
<feature type="compositionally biased region" description="Acidic residues" evidence="1">
    <location>
        <begin position="224"/>
        <end position="235"/>
    </location>
</feature>
<feature type="compositionally biased region" description="Polar residues" evidence="1">
    <location>
        <begin position="106"/>
        <end position="115"/>
    </location>
</feature>
<keyword evidence="2" id="KW-1133">Transmembrane helix</keyword>
<sequence>MVLWMGGCGGRVRLPKRMIMGSSLLMMILLYYASLPEPLMYSGGDGRGHKGPLADDTEIVMNVGHGERISHGSWMKAKGEQTIGKSSKQRNYNFQDSRADAGSCGLVSNDNSDSGSCAPPSGKRHKGLENNRFAIAIEENDVPTSEIPSKNLSVVSMALTTAKEQESIQEGEGDQGSERKDGSMTETEEERMDREEKETITATIEAEIEREEAEFREMNKDKDDSDDDEGQEDDGASGGDKHQFAESLFRSDQESTEEEEEYRKEDRLGQAGPLETMDDEE</sequence>
<feature type="compositionally biased region" description="Basic and acidic residues" evidence="1">
    <location>
        <begin position="213"/>
        <end position="223"/>
    </location>
</feature>
<reference evidence="3" key="1">
    <citation type="journal article" date="2020" name="Fungal Divers.">
        <title>Resolving the Mortierellaceae phylogeny through synthesis of multi-gene phylogenetics and phylogenomics.</title>
        <authorList>
            <person name="Vandepol N."/>
            <person name="Liber J."/>
            <person name="Desiro A."/>
            <person name="Na H."/>
            <person name="Kennedy M."/>
            <person name="Barry K."/>
            <person name="Grigoriev I.V."/>
            <person name="Miller A.N."/>
            <person name="O'Donnell K."/>
            <person name="Stajich J.E."/>
            <person name="Bonito G."/>
        </authorList>
    </citation>
    <scope>NUCLEOTIDE SEQUENCE</scope>
    <source>
        <strain evidence="3">NVP1</strain>
    </source>
</reference>
<feature type="transmembrane region" description="Helical" evidence="2">
    <location>
        <begin position="18"/>
        <end position="35"/>
    </location>
</feature>
<feature type="region of interest" description="Disordered" evidence="1">
    <location>
        <begin position="162"/>
        <end position="281"/>
    </location>
</feature>
<feature type="region of interest" description="Disordered" evidence="1">
    <location>
        <begin position="105"/>
        <end position="126"/>
    </location>
</feature>
<protein>
    <submittedName>
        <fullName evidence="3">Uncharacterized protein</fullName>
    </submittedName>
</protein>
<feature type="compositionally biased region" description="Basic and acidic residues" evidence="1">
    <location>
        <begin position="239"/>
        <end position="253"/>
    </location>
</feature>
<keyword evidence="2" id="KW-0472">Membrane</keyword>
<keyword evidence="4" id="KW-1185">Reference proteome</keyword>
<organism evidence="3 4">
    <name type="scientific">Podila minutissima</name>
    <dbReference type="NCBI Taxonomy" id="64525"/>
    <lineage>
        <taxon>Eukaryota</taxon>
        <taxon>Fungi</taxon>
        <taxon>Fungi incertae sedis</taxon>
        <taxon>Mucoromycota</taxon>
        <taxon>Mortierellomycotina</taxon>
        <taxon>Mortierellomycetes</taxon>
        <taxon>Mortierellales</taxon>
        <taxon>Mortierellaceae</taxon>
        <taxon>Podila</taxon>
    </lineage>
</organism>